<dbReference type="RefSeq" id="WP_395124285.1">
    <property type="nucleotide sequence ID" value="NZ_JBIMSN010000126.1"/>
</dbReference>
<reference evidence="3 4" key="1">
    <citation type="submission" date="2024-10" db="EMBL/GenBank/DDBJ databases">
        <authorList>
            <person name="Riesco R."/>
        </authorList>
    </citation>
    <scope>NUCLEOTIDE SEQUENCE [LARGE SCALE GENOMIC DNA]</scope>
    <source>
        <strain evidence="2 3">NCIMB 15448</strain>
        <strain evidence="1 4">NCIMB 15450</strain>
    </source>
</reference>
<comment type="caution">
    <text evidence="2">The sequence shown here is derived from an EMBL/GenBank/DDBJ whole genome shotgun (WGS) entry which is preliminary data.</text>
</comment>
<keyword evidence="4" id="KW-1185">Reference proteome</keyword>
<name>A0ABW7KMI0_9NOCA</name>
<evidence type="ECO:0000313" key="2">
    <source>
        <dbReference type="EMBL" id="MFH5242276.1"/>
    </source>
</evidence>
<proteinExistence type="predicted"/>
<dbReference type="EMBL" id="JBIMSP010000012">
    <property type="protein sequence ID" value="MFH5242276.1"/>
    <property type="molecule type" value="Genomic_DNA"/>
</dbReference>
<organism evidence="2 3">
    <name type="scientific">Antrihabitans spumae</name>
    <dbReference type="NCBI Taxonomy" id="3373370"/>
    <lineage>
        <taxon>Bacteria</taxon>
        <taxon>Bacillati</taxon>
        <taxon>Actinomycetota</taxon>
        <taxon>Actinomycetes</taxon>
        <taxon>Mycobacteriales</taxon>
        <taxon>Nocardiaceae</taxon>
        <taxon>Antrihabitans</taxon>
    </lineage>
</organism>
<protein>
    <recommendedName>
        <fullName evidence="5">HK97 gp10 family phage protein</fullName>
    </recommendedName>
</protein>
<gene>
    <name evidence="2" type="ORF">ACHIPV_10315</name>
    <name evidence="1" type="ORF">ACHIRB_25450</name>
</gene>
<evidence type="ECO:0008006" key="5">
    <source>
        <dbReference type="Google" id="ProtNLM"/>
    </source>
</evidence>
<evidence type="ECO:0000313" key="3">
    <source>
        <dbReference type="Proteomes" id="UP001609176"/>
    </source>
</evidence>
<evidence type="ECO:0000313" key="1">
    <source>
        <dbReference type="EMBL" id="MFH5231889.1"/>
    </source>
</evidence>
<accession>A0ABW7KMI0</accession>
<dbReference type="Proteomes" id="UP001609176">
    <property type="component" value="Unassembled WGS sequence"/>
</dbReference>
<evidence type="ECO:0000313" key="4">
    <source>
        <dbReference type="Proteomes" id="UP001609219"/>
    </source>
</evidence>
<dbReference type="Proteomes" id="UP001609219">
    <property type="component" value="Unassembled WGS sequence"/>
</dbReference>
<sequence>MTLEWKGVAGLDKAIANGLQMAADALKDDAVHRSPDDSGELDASATAEVDGREATVGFSSDYAVIQHERTDYRHDDGEAKFLENAAEAFPSQFEQILGEQIKRTIGG</sequence>
<dbReference type="EMBL" id="JBIMSN010000126">
    <property type="protein sequence ID" value="MFH5231889.1"/>
    <property type="molecule type" value="Genomic_DNA"/>
</dbReference>